<dbReference type="GO" id="GO:0006355">
    <property type="term" value="P:regulation of DNA-templated transcription"/>
    <property type="evidence" value="ECO:0007669"/>
    <property type="project" value="InterPro"/>
</dbReference>
<geneLocation type="plasmid" evidence="2">
    <name>pMaq22A_3p DNA</name>
</geneLocation>
<evidence type="ECO:0008006" key="3">
    <source>
        <dbReference type="Google" id="ProtNLM"/>
    </source>
</evidence>
<sequence length="100" mass="10990">MMIAPHLSKDGSLKIRDNGEVKMPYRAKRERNPAVTVAVSHELDEILRARAAANHRSVTKEVVFLIETALGCSSEQVREAIHLLYKAGIEVTEPGTAQPA</sequence>
<dbReference type="EMBL" id="AP014707">
    <property type="protein sequence ID" value="BAQ50291.1"/>
    <property type="molecule type" value="Genomic_DNA"/>
</dbReference>
<accession>A0A0C6FCA0</accession>
<protein>
    <recommendedName>
        <fullName evidence="3">Arc-like DNA binding domain-containing protein</fullName>
    </recommendedName>
</protein>
<dbReference type="Proteomes" id="UP000061432">
    <property type="component" value="Plasmid pMaq22A_3p"/>
</dbReference>
<name>A0A0C6FCA0_9HYPH</name>
<dbReference type="Gene3D" id="1.10.1220.10">
    <property type="entry name" value="Met repressor-like"/>
    <property type="match status" value="1"/>
</dbReference>
<reference evidence="1 2" key="1">
    <citation type="journal article" date="2015" name="Genome Announc.">
        <title>Complete Genome Sequence of Methylobacterium aquaticum Strain 22A, Isolated from Racomitrium japonicum Moss.</title>
        <authorList>
            <person name="Tani A."/>
            <person name="Ogura Y."/>
            <person name="Hayashi T."/>
            <person name="Kimbara K."/>
        </authorList>
    </citation>
    <scope>NUCLEOTIDE SEQUENCE [LARGE SCALE GENOMIC DNA]</scope>
    <source>
        <strain evidence="1 2">MA-22A</strain>
        <plasmid evidence="2">Plasmid pMaq22A_3p DNA</plasmid>
    </source>
</reference>
<dbReference type="SUPFAM" id="SSF47598">
    <property type="entry name" value="Ribbon-helix-helix"/>
    <property type="match status" value="1"/>
</dbReference>
<dbReference type="KEGG" id="maqu:Maq22A_3p50200"/>
<keyword evidence="1" id="KW-0614">Plasmid</keyword>
<dbReference type="InterPro" id="IPR010985">
    <property type="entry name" value="Ribbon_hlx_hlx"/>
</dbReference>
<evidence type="ECO:0000313" key="1">
    <source>
        <dbReference type="EMBL" id="BAQ50291.1"/>
    </source>
</evidence>
<gene>
    <name evidence="1" type="ORF">Maq22A_3p50200</name>
</gene>
<dbReference type="AlphaFoldDB" id="A0A0C6FCA0"/>
<reference evidence="2" key="2">
    <citation type="submission" date="2015-01" db="EMBL/GenBank/DDBJ databases">
        <title>Complete genome sequence of Methylobacterium aquaticum strain 22A.</title>
        <authorList>
            <person name="Tani A."/>
            <person name="Ogura Y."/>
            <person name="Hayashi T."/>
        </authorList>
    </citation>
    <scope>NUCLEOTIDE SEQUENCE [LARGE SCALE GENOMIC DNA]</scope>
    <source>
        <strain evidence="2">MA-22A</strain>
        <plasmid evidence="2">Plasmid pMaq22A_3p DNA</plasmid>
    </source>
</reference>
<dbReference type="InterPro" id="IPR013321">
    <property type="entry name" value="Arc_rbn_hlx_hlx"/>
</dbReference>
<evidence type="ECO:0000313" key="2">
    <source>
        <dbReference type="Proteomes" id="UP000061432"/>
    </source>
</evidence>
<organism evidence="1 2">
    <name type="scientific">Methylobacterium aquaticum</name>
    <dbReference type="NCBI Taxonomy" id="270351"/>
    <lineage>
        <taxon>Bacteria</taxon>
        <taxon>Pseudomonadati</taxon>
        <taxon>Pseudomonadota</taxon>
        <taxon>Alphaproteobacteria</taxon>
        <taxon>Hyphomicrobiales</taxon>
        <taxon>Methylobacteriaceae</taxon>
        <taxon>Methylobacterium</taxon>
    </lineage>
</organism>
<proteinExistence type="predicted"/>